<evidence type="ECO:0000313" key="2">
    <source>
        <dbReference type="EMBL" id="EWY79530.1"/>
    </source>
</evidence>
<feature type="region of interest" description="Disordered" evidence="1">
    <location>
        <begin position="63"/>
        <end position="85"/>
    </location>
</feature>
<gene>
    <name evidence="2" type="ORF">FOYG_17332</name>
</gene>
<dbReference type="AlphaFoldDB" id="W9HEY2"/>
<feature type="compositionally biased region" description="Polar residues" evidence="1">
    <location>
        <begin position="74"/>
        <end position="85"/>
    </location>
</feature>
<dbReference type="OrthoDB" id="1022638at2759"/>
<evidence type="ECO:0000313" key="3">
    <source>
        <dbReference type="Proteomes" id="UP000030753"/>
    </source>
</evidence>
<proteinExistence type="predicted"/>
<dbReference type="EMBL" id="JH717862">
    <property type="protein sequence ID" value="EWY79530.1"/>
    <property type="molecule type" value="Genomic_DNA"/>
</dbReference>
<protein>
    <recommendedName>
        <fullName evidence="4">BTB domain-containing protein</fullName>
    </recommendedName>
</protein>
<dbReference type="Proteomes" id="UP000030753">
    <property type="component" value="Unassembled WGS sequence"/>
</dbReference>
<feature type="region of interest" description="Disordered" evidence="1">
    <location>
        <begin position="375"/>
        <end position="404"/>
    </location>
</feature>
<name>W9HEY2_FUSOX</name>
<sequence>MSFSFGSVSGQTGTNAAKLGTWDKSVPTVPFRDHINNELCDFQTFTSHPDYRDSSLEEHRLEDYKNSKGRNAVQIANPNDESSYAPNSELLAKKTLADRNKMELLQGSGVEIQVGTKTTPPSRNGTKSFETWFLPMNLVSHYSPYAKESCSSSSERSCKQLMLQDHQPGIFGLFVEWLYYGCYQGFSAVSGPNIDAQCWVLGNKLLCVEFQNYAMRRLYDLYTRPMFGRPMTCDDVRYVWGNTSPDSKLRKFHMNFVVDHFGSSVKLFGSSTDWDAILQNQSEIRISLLDKFRQCTFSPSYVESIDKYLESNNISSGLSPQRKGQPIPLVGGANTEKAPIFSFDEKQNEKKDIPQKGEPFQLANRTKNYETVVPNFGDNTDPFSGSGTKTYQSKQDFPPELEGEPVIGYANQCITGVSKSDVAKKSP</sequence>
<feature type="compositionally biased region" description="Polar residues" evidence="1">
    <location>
        <begin position="377"/>
        <end position="395"/>
    </location>
</feature>
<organism evidence="2 3">
    <name type="scientific">Fusarium oxysporum NRRL 32931</name>
    <dbReference type="NCBI Taxonomy" id="660029"/>
    <lineage>
        <taxon>Eukaryota</taxon>
        <taxon>Fungi</taxon>
        <taxon>Dikarya</taxon>
        <taxon>Ascomycota</taxon>
        <taxon>Pezizomycotina</taxon>
        <taxon>Sordariomycetes</taxon>
        <taxon>Hypocreomycetidae</taxon>
        <taxon>Hypocreales</taxon>
        <taxon>Nectriaceae</taxon>
        <taxon>Fusarium</taxon>
        <taxon>Fusarium oxysporum species complex</taxon>
    </lineage>
</organism>
<accession>W9HEY2</accession>
<reference evidence="2 3" key="1">
    <citation type="submission" date="2011-06" db="EMBL/GenBank/DDBJ databases">
        <title>The Genome Sequence of Fusarium oxysporum FOSC 3-a.</title>
        <authorList>
            <consortium name="The Broad Institute Genome Sequencing Platform"/>
            <person name="Ma L.-J."/>
            <person name="Gale L.R."/>
            <person name="Schwartz D.C."/>
            <person name="Zhou S."/>
            <person name="Corby-Kistler H."/>
            <person name="Young S.K."/>
            <person name="Zeng Q."/>
            <person name="Gargeya S."/>
            <person name="Fitzgerald M."/>
            <person name="Haas B."/>
            <person name="Abouelleil A."/>
            <person name="Alvarado L."/>
            <person name="Arachchi H.M."/>
            <person name="Berlin A."/>
            <person name="Brown A."/>
            <person name="Chapman S.B."/>
            <person name="Chen Z."/>
            <person name="Dunbar C."/>
            <person name="Freedman E."/>
            <person name="Gearin G."/>
            <person name="Gellesch M."/>
            <person name="Goldberg J."/>
            <person name="Griggs A."/>
            <person name="Gujja S."/>
            <person name="Heiman D."/>
            <person name="Howarth C."/>
            <person name="Larson L."/>
            <person name="Lui A."/>
            <person name="MacDonald P.J.P."/>
            <person name="Mehta T."/>
            <person name="Montmayeur A."/>
            <person name="Murphy C."/>
            <person name="Neiman D."/>
            <person name="Pearson M."/>
            <person name="Priest M."/>
            <person name="Roberts A."/>
            <person name="Saif S."/>
            <person name="Shea T."/>
            <person name="Shenoy N."/>
            <person name="Sisk P."/>
            <person name="Stolte C."/>
            <person name="Sykes S."/>
            <person name="Wortman J."/>
            <person name="Nusbaum C."/>
            <person name="Birren B."/>
        </authorList>
    </citation>
    <scope>NUCLEOTIDE SEQUENCE [LARGE SCALE GENOMIC DNA]</scope>
    <source>
        <strain evidence="3">FOSC 3-a</strain>
    </source>
</reference>
<evidence type="ECO:0008006" key="4">
    <source>
        <dbReference type="Google" id="ProtNLM"/>
    </source>
</evidence>
<evidence type="ECO:0000256" key="1">
    <source>
        <dbReference type="SAM" id="MobiDB-lite"/>
    </source>
</evidence>